<evidence type="ECO:0000313" key="4">
    <source>
        <dbReference type="Proteomes" id="UP000053328"/>
    </source>
</evidence>
<dbReference type="AlphaFoldDB" id="A0A0D2B2N0"/>
<dbReference type="PANTHER" id="PTHR24148">
    <property type="entry name" value="ANKYRIN REPEAT DOMAIN-CONTAINING PROTEIN 39 HOMOLOG-RELATED"/>
    <property type="match status" value="1"/>
</dbReference>
<accession>A0A0D2B2N0</accession>
<dbReference type="HOGENOM" id="CLU_432783_0_0_1"/>
<gene>
    <name evidence="3" type="ORF">PV08_08375</name>
</gene>
<dbReference type="InterPro" id="IPR010730">
    <property type="entry name" value="HET"/>
</dbReference>
<feature type="compositionally biased region" description="Basic and acidic residues" evidence="1">
    <location>
        <begin position="568"/>
        <end position="584"/>
    </location>
</feature>
<dbReference type="Pfam" id="PF06985">
    <property type="entry name" value="HET"/>
    <property type="match status" value="1"/>
</dbReference>
<name>A0A0D2B2N0_9EURO</name>
<dbReference type="GeneID" id="27335458"/>
<dbReference type="RefSeq" id="XP_016233404.1">
    <property type="nucleotide sequence ID" value="XM_016382701.1"/>
</dbReference>
<evidence type="ECO:0000313" key="3">
    <source>
        <dbReference type="EMBL" id="KIW13188.1"/>
    </source>
</evidence>
<dbReference type="InterPro" id="IPR052895">
    <property type="entry name" value="HetReg/Transcr_Mod"/>
</dbReference>
<organism evidence="3 4">
    <name type="scientific">Exophiala spinifera</name>
    <dbReference type="NCBI Taxonomy" id="91928"/>
    <lineage>
        <taxon>Eukaryota</taxon>
        <taxon>Fungi</taxon>
        <taxon>Dikarya</taxon>
        <taxon>Ascomycota</taxon>
        <taxon>Pezizomycotina</taxon>
        <taxon>Eurotiomycetes</taxon>
        <taxon>Chaetothyriomycetidae</taxon>
        <taxon>Chaetothyriales</taxon>
        <taxon>Herpotrichiellaceae</taxon>
        <taxon>Exophiala</taxon>
    </lineage>
</organism>
<sequence length="668" mass="74776">MAFAYSDLEAGFVRLFQILPGANESELSLKLVHKPLQTDQASQPGGEKAEYHALSYTWGPETPKFHISVNGASFEIRKNLWDFLWRLRWRERLAGRGQGNWFWADAICINQQRTTERTQQVAIMGTIYSSAWTVLAWLGEAADHSDIALDPDMIVGVLSSGDFSSESSQLRSAQYQLPMWQALVAITRRPYWRRAWVMQEVALAQGLIYVMCGEESVPYSRLAGSLRSATLPLLCDDIFTLPPDPEADQESAIQKIRHITQELAEFEPPHYKHEPDLMQGAHGSKMRLFDLLLDYAHKECSEPRDKIFSLLAMAADTREGGHPVRVDYSKSVEELFFQVLAFCRTPTHEAWGTSFATFGYTLFRSLGLSMPGLLQYLRTRESSRAASSSAQESTFQSQLPVYFKSIGTARNPTMIDVPEQNLIPGASSLPIIVFEIVPNIRDPMLQTETRSRGFSILPCQDGDRVYQGLDTDTSLIIRTIEHMNVLIGWALVLPDSEWLPKTSDLARLGVLLDHDERLTGQEIDPTDAEIFMLMGEPRYAIQIPLPVALCVIAGCLKPYKKVGGRTFPRHDPGVEARRSIREQGDQECSQSSGSLPVAGSPSTDRLGQAHSQSGSHPGQPLSSSPSDSDVEEPPRGRDSAIEQRPRVPIDLETHPATNLAKRLLRWWE</sequence>
<feature type="compositionally biased region" description="Basic and acidic residues" evidence="1">
    <location>
        <begin position="632"/>
        <end position="653"/>
    </location>
</feature>
<keyword evidence="4" id="KW-1185">Reference proteome</keyword>
<evidence type="ECO:0000259" key="2">
    <source>
        <dbReference type="Pfam" id="PF06985"/>
    </source>
</evidence>
<dbReference type="EMBL" id="KN847497">
    <property type="protein sequence ID" value="KIW13188.1"/>
    <property type="molecule type" value="Genomic_DNA"/>
</dbReference>
<feature type="compositionally biased region" description="Low complexity" evidence="1">
    <location>
        <begin position="617"/>
        <end position="627"/>
    </location>
</feature>
<feature type="domain" description="Heterokaryon incompatibility" evidence="2">
    <location>
        <begin position="51"/>
        <end position="200"/>
    </location>
</feature>
<feature type="region of interest" description="Disordered" evidence="1">
    <location>
        <begin position="564"/>
        <end position="653"/>
    </location>
</feature>
<dbReference type="VEuPathDB" id="FungiDB:PV08_08375"/>
<proteinExistence type="predicted"/>
<protein>
    <recommendedName>
        <fullName evidence="2">Heterokaryon incompatibility domain-containing protein</fullName>
    </recommendedName>
</protein>
<dbReference type="PANTHER" id="PTHR24148:SF73">
    <property type="entry name" value="HET DOMAIN PROTEIN (AFU_ORTHOLOGUE AFUA_8G01020)"/>
    <property type="match status" value="1"/>
</dbReference>
<dbReference type="OrthoDB" id="4161734at2759"/>
<evidence type="ECO:0000256" key="1">
    <source>
        <dbReference type="SAM" id="MobiDB-lite"/>
    </source>
</evidence>
<reference evidence="3 4" key="1">
    <citation type="submission" date="2015-01" db="EMBL/GenBank/DDBJ databases">
        <title>The Genome Sequence of Exophiala spinifera CBS89968.</title>
        <authorList>
            <consortium name="The Broad Institute Genomics Platform"/>
            <person name="Cuomo C."/>
            <person name="de Hoog S."/>
            <person name="Gorbushina A."/>
            <person name="Stielow B."/>
            <person name="Teixiera M."/>
            <person name="Abouelleil A."/>
            <person name="Chapman S.B."/>
            <person name="Priest M."/>
            <person name="Young S.K."/>
            <person name="Wortman J."/>
            <person name="Nusbaum C."/>
            <person name="Birren B."/>
        </authorList>
    </citation>
    <scope>NUCLEOTIDE SEQUENCE [LARGE SCALE GENOMIC DNA]</scope>
    <source>
        <strain evidence="3 4">CBS 89968</strain>
    </source>
</reference>
<dbReference type="STRING" id="91928.A0A0D2B2N0"/>
<dbReference type="Proteomes" id="UP000053328">
    <property type="component" value="Unassembled WGS sequence"/>
</dbReference>
<feature type="compositionally biased region" description="Polar residues" evidence="1">
    <location>
        <begin position="586"/>
        <end position="616"/>
    </location>
</feature>